<accession>A0A4Q9FC52</accession>
<sequence>MRNLKQIMLFVMVGLLLAFTSCSKDDDGNGGGAANGDEFVTVKIDGANFSASMDPASLISAVVSNGVLAVQGSTNDGKYVTIRVFNYSGAGTYRTGDAASNASTLMYGEVLTDPTDGWISNGIVALGNSAATGTLTVNSDDGSTVEGTFSFTGYNGKDMTTKSFTEGKFKAVIE</sequence>
<feature type="signal peptide" evidence="1">
    <location>
        <begin position="1"/>
        <end position="23"/>
    </location>
</feature>
<dbReference type="Pfam" id="PF19765">
    <property type="entry name" value="DUF6252"/>
    <property type="match status" value="1"/>
</dbReference>
<dbReference type="InterPro" id="IPR046219">
    <property type="entry name" value="DUF6252"/>
</dbReference>
<proteinExistence type="predicted"/>
<evidence type="ECO:0000313" key="2">
    <source>
        <dbReference type="EMBL" id="TBN00871.1"/>
    </source>
</evidence>
<dbReference type="Proteomes" id="UP000291142">
    <property type="component" value="Unassembled WGS sequence"/>
</dbReference>
<feature type="chain" id="PRO_5020986486" description="Lipoprotein" evidence="1">
    <location>
        <begin position="24"/>
        <end position="174"/>
    </location>
</feature>
<dbReference type="OrthoDB" id="955633at2"/>
<name>A0A4Q9FC52_9FLAO</name>
<evidence type="ECO:0000256" key="1">
    <source>
        <dbReference type="SAM" id="SignalP"/>
    </source>
</evidence>
<gene>
    <name evidence="2" type="ORF">EYD45_13680</name>
</gene>
<dbReference type="EMBL" id="SIRT01000013">
    <property type="protein sequence ID" value="TBN00871.1"/>
    <property type="molecule type" value="Genomic_DNA"/>
</dbReference>
<dbReference type="AlphaFoldDB" id="A0A4Q9FC52"/>
<dbReference type="RefSeq" id="WP_130965123.1">
    <property type="nucleotide sequence ID" value="NZ_SIRT01000013.1"/>
</dbReference>
<reference evidence="2 3" key="1">
    <citation type="submission" date="2019-02" db="EMBL/GenBank/DDBJ databases">
        <title>Hyunsoonleella sp., isolated from marine sediment.</title>
        <authorList>
            <person name="Liu B.-T."/>
        </authorList>
    </citation>
    <scope>NUCLEOTIDE SEQUENCE [LARGE SCALE GENOMIC DNA]</scope>
    <source>
        <strain evidence="2 3">T58</strain>
    </source>
</reference>
<keyword evidence="3" id="KW-1185">Reference proteome</keyword>
<keyword evidence="1" id="KW-0732">Signal</keyword>
<comment type="caution">
    <text evidence="2">The sequence shown here is derived from an EMBL/GenBank/DDBJ whole genome shotgun (WGS) entry which is preliminary data.</text>
</comment>
<dbReference type="PROSITE" id="PS51257">
    <property type="entry name" value="PROKAR_LIPOPROTEIN"/>
    <property type="match status" value="1"/>
</dbReference>
<evidence type="ECO:0000313" key="3">
    <source>
        <dbReference type="Proteomes" id="UP000291142"/>
    </source>
</evidence>
<organism evidence="2 3">
    <name type="scientific">Hyunsoonleella flava</name>
    <dbReference type="NCBI Taxonomy" id="2527939"/>
    <lineage>
        <taxon>Bacteria</taxon>
        <taxon>Pseudomonadati</taxon>
        <taxon>Bacteroidota</taxon>
        <taxon>Flavobacteriia</taxon>
        <taxon>Flavobacteriales</taxon>
        <taxon>Flavobacteriaceae</taxon>
    </lineage>
</organism>
<evidence type="ECO:0008006" key="4">
    <source>
        <dbReference type="Google" id="ProtNLM"/>
    </source>
</evidence>
<protein>
    <recommendedName>
        <fullName evidence="4">Lipoprotein</fullName>
    </recommendedName>
</protein>